<comment type="caution">
    <text evidence="7">The sequence shown here is derived from an EMBL/GenBank/DDBJ whole genome shotgun (WGS) entry which is preliminary data.</text>
</comment>
<sequence length="289" mass="31275">MLALILRDLLLYFRNYSGVIFSLMGAMISFVLYLVFLKNSIQANWKAVPGSGILLDQWLIGGTLAITGITTTLAGLTQIVADRESQVRQDLLQTDIGNTKLTVSYLAGASLIGLLMQAIMFVIMFGYFHVEDGLNVTGEQVGLLTAIMLLNAALSTAINAIVINFVKHMSSLSSLSAVVGTGAGFLVGGLIPIGTLPDFAQKLIKMTPGSYIASLNRQVLMNDKLADTFDGHLSMQHHFEKLLGVRIDWDGLLTRQETLNIVVVALVVATVLAIVPQLISGRQRRKLMA</sequence>
<keyword evidence="8" id="KW-1185">Reference proteome</keyword>
<reference evidence="8" key="1">
    <citation type="journal article" date="2019" name="Int. J. Syst. Evol. Microbiol.">
        <title>The Global Catalogue of Microorganisms (GCM) 10K type strain sequencing project: providing services to taxonomists for standard genome sequencing and annotation.</title>
        <authorList>
            <consortium name="The Broad Institute Genomics Platform"/>
            <consortium name="The Broad Institute Genome Sequencing Center for Infectious Disease"/>
            <person name="Wu L."/>
            <person name="Ma J."/>
        </authorList>
    </citation>
    <scope>NUCLEOTIDE SEQUENCE [LARGE SCALE GENOMIC DNA]</scope>
    <source>
        <strain evidence="8">CCM 8930</strain>
    </source>
</reference>
<comment type="subcellular location">
    <subcellularLocation>
        <location evidence="1">Membrane</location>
        <topology evidence="1">Multi-pass membrane protein</topology>
    </subcellularLocation>
</comment>
<dbReference type="PANTHER" id="PTHR43229:SF2">
    <property type="entry name" value="NODULATION PROTEIN J"/>
    <property type="match status" value="1"/>
</dbReference>
<keyword evidence="2 5" id="KW-0812">Transmembrane</keyword>
<evidence type="ECO:0000313" key="7">
    <source>
        <dbReference type="EMBL" id="MFC6202831.1"/>
    </source>
</evidence>
<feature type="transmembrane region" description="Helical" evidence="5">
    <location>
        <begin position="57"/>
        <end position="81"/>
    </location>
</feature>
<dbReference type="RefSeq" id="WP_137616050.1">
    <property type="nucleotide sequence ID" value="NZ_BJDI01000006.1"/>
</dbReference>
<evidence type="ECO:0000256" key="3">
    <source>
        <dbReference type="ARBA" id="ARBA00022989"/>
    </source>
</evidence>
<evidence type="ECO:0000259" key="6">
    <source>
        <dbReference type="Pfam" id="PF12698"/>
    </source>
</evidence>
<dbReference type="InterPro" id="IPR051784">
    <property type="entry name" value="Nod_factor_ABC_transporter"/>
</dbReference>
<keyword evidence="3 5" id="KW-1133">Transmembrane helix</keyword>
<dbReference type="InterPro" id="IPR013525">
    <property type="entry name" value="ABC2_TM"/>
</dbReference>
<dbReference type="PANTHER" id="PTHR43229">
    <property type="entry name" value="NODULATION PROTEIN J"/>
    <property type="match status" value="1"/>
</dbReference>
<name>A0ABW1SM78_9LACO</name>
<protein>
    <submittedName>
        <fullName evidence="7">ABC transporter permease</fullName>
    </submittedName>
</protein>
<evidence type="ECO:0000256" key="5">
    <source>
        <dbReference type="SAM" id="Phobius"/>
    </source>
</evidence>
<feature type="domain" description="ABC-2 type transporter transmembrane" evidence="6">
    <location>
        <begin position="60"/>
        <end position="247"/>
    </location>
</feature>
<evidence type="ECO:0000256" key="4">
    <source>
        <dbReference type="ARBA" id="ARBA00023136"/>
    </source>
</evidence>
<evidence type="ECO:0000256" key="1">
    <source>
        <dbReference type="ARBA" id="ARBA00004141"/>
    </source>
</evidence>
<evidence type="ECO:0000256" key="2">
    <source>
        <dbReference type="ARBA" id="ARBA00022692"/>
    </source>
</evidence>
<dbReference type="Proteomes" id="UP001596171">
    <property type="component" value="Unassembled WGS sequence"/>
</dbReference>
<feature type="transmembrane region" description="Helical" evidence="5">
    <location>
        <begin position="102"/>
        <end position="129"/>
    </location>
</feature>
<proteinExistence type="predicted"/>
<feature type="transmembrane region" description="Helical" evidence="5">
    <location>
        <begin position="12"/>
        <end position="37"/>
    </location>
</feature>
<keyword evidence="4 5" id="KW-0472">Membrane</keyword>
<organism evidence="7 8">
    <name type="scientific">Lactiplantibacillus nangangensis</name>
    <dbReference type="NCBI Taxonomy" id="2559917"/>
    <lineage>
        <taxon>Bacteria</taxon>
        <taxon>Bacillati</taxon>
        <taxon>Bacillota</taxon>
        <taxon>Bacilli</taxon>
        <taxon>Lactobacillales</taxon>
        <taxon>Lactobacillaceae</taxon>
        <taxon>Lactiplantibacillus</taxon>
    </lineage>
</organism>
<dbReference type="EMBL" id="JBHSSE010000028">
    <property type="protein sequence ID" value="MFC6202831.1"/>
    <property type="molecule type" value="Genomic_DNA"/>
</dbReference>
<feature type="transmembrane region" description="Helical" evidence="5">
    <location>
        <begin position="175"/>
        <end position="196"/>
    </location>
</feature>
<gene>
    <name evidence="7" type="ORF">ACFP1L_13240</name>
</gene>
<feature type="transmembrane region" description="Helical" evidence="5">
    <location>
        <begin position="141"/>
        <end position="163"/>
    </location>
</feature>
<accession>A0ABW1SM78</accession>
<evidence type="ECO:0000313" key="8">
    <source>
        <dbReference type="Proteomes" id="UP001596171"/>
    </source>
</evidence>
<dbReference type="Pfam" id="PF12698">
    <property type="entry name" value="ABC2_membrane_3"/>
    <property type="match status" value="1"/>
</dbReference>
<feature type="transmembrane region" description="Helical" evidence="5">
    <location>
        <begin position="259"/>
        <end position="279"/>
    </location>
</feature>